<dbReference type="AlphaFoldDB" id="A0A2S8F032"/>
<reference evidence="1 2" key="1">
    <citation type="submission" date="2018-02" db="EMBL/GenBank/DDBJ databases">
        <title>Comparative genomes isolates from brazilian mangrove.</title>
        <authorList>
            <person name="Araujo J.E."/>
            <person name="Taketani R.G."/>
            <person name="Silva M.C.P."/>
            <person name="Loureco M.V."/>
            <person name="Andreote F.D."/>
        </authorList>
    </citation>
    <scope>NUCLEOTIDE SEQUENCE [LARGE SCALE GENOMIC DNA]</scope>
    <source>
        <strain evidence="1 2">HEX-2 MGV</strain>
    </source>
</reference>
<dbReference type="Proteomes" id="UP000240009">
    <property type="component" value="Unassembled WGS sequence"/>
</dbReference>
<sequence length="189" mass="21260">MACQLALKEWNIVCEAIARGQQIVLARKGGISEPEGEFELPKNRFWLYPTHFHEAESKLNGMGKMLLADHPEFTQPPATPEMTMHLVCEVAEAIYLEDEAKLDASLFEQILNREALHMRYHYRAPGIHMLVVRAYEATQSATIIPTAAMSGCKSWVELNEPLETGDLQPVIADADFEVRKNLLLSALRA</sequence>
<dbReference type="EMBL" id="PUIA01000081">
    <property type="protein sequence ID" value="PQO25516.1"/>
    <property type="molecule type" value="Genomic_DNA"/>
</dbReference>
<evidence type="ECO:0000313" key="2">
    <source>
        <dbReference type="Proteomes" id="UP000240009"/>
    </source>
</evidence>
<dbReference type="OrthoDB" id="9808776at2"/>
<dbReference type="Pfam" id="PF08819">
    <property type="entry name" value="DUF1802"/>
    <property type="match status" value="1"/>
</dbReference>
<dbReference type="InterPro" id="IPR014923">
    <property type="entry name" value="DUF1802"/>
</dbReference>
<protein>
    <recommendedName>
        <fullName evidence="3">DUF1802 domain-containing protein</fullName>
    </recommendedName>
</protein>
<dbReference type="RefSeq" id="WP_105358969.1">
    <property type="nucleotide sequence ID" value="NZ_PUIA01000081.1"/>
</dbReference>
<evidence type="ECO:0008006" key="3">
    <source>
        <dbReference type="Google" id="ProtNLM"/>
    </source>
</evidence>
<organism evidence="1 2">
    <name type="scientific">Blastopirellula marina</name>
    <dbReference type="NCBI Taxonomy" id="124"/>
    <lineage>
        <taxon>Bacteria</taxon>
        <taxon>Pseudomonadati</taxon>
        <taxon>Planctomycetota</taxon>
        <taxon>Planctomycetia</taxon>
        <taxon>Pirellulales</taxon>
        <taxon>Pirellulaceae</taxon>
        <taxon>Blastopirellula</taxon>
    </lineage>
</organism>
<name>A0A2S8F032_9BACT</name>
<evidence type="ECO:0000313" key="1">
    <source>
        <dbReference type="EMBL" id="PQO25516.1"/>
    </source>
</evidence>
<accession>A0A2S8F032</accession>
<comment type="caution">
    <text evidence="1">The sequence shown here is derived from an EMBL/GenBank/DDBJ whole genome shotgun (WGS) entry which is preliminary data.</text>
</comment>
<proteinExistence type="predicted"/>
<gene>
    <name evidence="1" type="ORF">C5Y96_24570</name>
</gene>